<dbReference type="Proteomes" id="UP000824037">
    <property type="component" value="Unassembled WGS sequence"/>
</dbReference>
<dbReference type="EMBL" id="DXBY01000013">
    <property type="protein sequence ID" value="HIZ34241.1"/>
    <property type="molecule type" value="Genomic_DNA"/>
</dbReference>
<evidence type="ECO:0000256" key="1">
    <source>
        <dbReference type="SAM" id="MobiDB-lite"/>
    </source>
</evidence>
<dbReference type="AlphaFoldDB" id="A0A9D2EBE4"/>
<name>A0A9D2EBE4_9MICO</name>
<gene>
    <name evidence="2" type="ORF">H9815_00555</name>
</gene>
<comment type="caution">
    <text evidence="2">The sequence shown here is derived from an EMBL/GenBank/DDBJ whole genome shotgun (WGS) entry which is preliminary data.</text>
</comment>
<evidence type="ECO:0008006" key="4">
    <source>
        <dbReference type="Google" id="ProtNLM"/>
    </source>
</evidence>
<feature type="region of interest" description="Disordered" evidence="1">
    <location>
        <begin position="200"/>
        <end position="230"/>
    </location>
</feature>
<proteinExistence type="predicted"/>
<feature type="non-terminal residue" evidence="2">
    <location>
        <position position="1"/>
    </location>
</feature>
<feature type="compositionally biased region" description="Low complexity" evidence="1">
    <location>
        <begin position="214"/>
        <end position="230"/>
    </location>
</feature>
<evidence type="ECO:0000313" key="2">
    <source>
        <dbReference type="EMBL" id="HIZ34241.1"/>
    </source>
</evidence>
<protein>
    <recommendedName>
        <fullName evidence="4">RES domain-containing protein</fullName>
    </recommendedName>
</protein>
<reference evidence="2" key="1">
    <citation type="journal article" date="2021" name="PeerJ">
        <title>Extensive microbial diversity within the chicken gut microbiome revealed by metagenomics and culture.</title>
        <authorList>
            <person name="Gilroy R."/>
            <person name="Ravi A."/>
            <person name="Getino M."/>
            <person name="Pursley I."/>
            <person name="Horton D.L."/>
            <person name="Alikhan N.F."/>
            <person name="Baker D."/>
            <person name="Gharbi K."/>
            <person name="Hall N."/>
            <person name="Watson M."/>
            <person name="Adriaenssens E.M."/>
            <person name="Foster-Nyarko E."/>
            <person name="Jarju S."/>
            <person name="Secka A."/>
            <person name="Antonio M."/>
            <person name="Oren A."/>
            <person name="Chaudhuri R.R."/>
            <person name="La Ragione R."/>
            <person name="Hildebrand F."/>
            <person name="Pallen M.J."/>
        </authorList>
    </citation>
    <scope>NUCLEOTIDE SEQUENCE</scope>
    <source>
        <strain evidence="2">ChiGjej4B4-7305</strain>
    </source>
</reference>
<reference evidence="2" key="2">
    <citation type="submission" date="2021-04" db="EMBL/GenBank/DDBJ databases">
        <authorList>
            <person name="Gilroy R."/>
        </authorList>
    </citation>
    <scope>NUCLEOTIDE SEQUENCE</scope>
    <source>
        <strain evidence="2">ChiGjej4B4-7305</strain>
    </source>
</reference>
<evidence type="ECO:0000313" key="3">
    <source>
        <dbReference type="Proteomes" id="UP000824037"/>
    </source>
</evidence>
<sequence>DGQVCSSTGLYLLPARGEVGYRVTKDRYVQSGGVNSARENAHIGPLPPDMIDDRNRFDTIGRTVYFADDPRTAFAEVLQGFRRVRLALAPDAEAAGVTYEEYLEAVAAEAQGNGVDVPWSVSRDWQLHRSIYEVTMPTQGRWVAIDHPATHAALTDALAVEVYQLGYRNGAALHSGLLASDDRELTTVVAEHVRGLVLEDGSLPLGSPSPPRPSTAAAGRSGTDGRTTGWTRQRTTLCCSRSGMSTVKRSVM</sequence>
<organism evidence="2 3">
    <name type="scientific">Candidatus Ruania gallistercoris</name>
    <dbReference type="NCBI Taxonomy" id="2838746"/>
    <lineage>
        <taxon>Bacteria</taxon>
        <taxon>Bacillati</taxon>
        <taxon>Actinomycetota</taxon>
        <taxon>Actinomycetes</taxon>
        <taxon>Micrococcales</taxon>
        <taxon>Ruaniaceae</taxon>
        <taxon>Ruania</taxon>
    </lineage>
</organism>
<accession>A0A9D2EBE4</accession>